<proteinExistence type="predicted"/>
<name>A0A9D1UK08_9CORY</name>
<dbReference type="Proteomes" id="UP000824190">
    <property type="component" value="Unassembled WGS sequence"/>
</dbReference>
<dbReference type="AlphaFoldDB" id="A0A9D1UK08"/>
<comment type="caution">
    <text evidence="1">The sequence shown here is derived from an EMBL/GenBank/DDBJ whole genome shotgun (WGS) entry which is preliminary data.</text>
</comment>
<protein>
    <submittedName>
        <fullName evidence="1">Uncharacterized protein</fullName>
    </submittedName>
</protein>
<gene>
    <name evidence="1" type="ORF">H9870_03605</name>
</gene>
<evidence type="ECO:0000313" key="2">
    <source>
        <dbReference type="Proteomes" id="UP000824190"/>
    </source>
</evidence>
<sequence length="52" mass="5418">MTSGTRHSGLARITSAPPAAEYNVQQFLGDPPPTVPPVLTAALFTNQPAAEQ</sequence>
<organism evidence="1 2">
    <name type="scientific">Candidatus Corynebacterium avicola</name>
    <dbReference type="NCBI Taxonomy" id="2838527"/>
    <lineage>
        <taxon>Bacteria</taxon>
        <taxon>Bacillati</taxon>
        <taxon>Actinomycetota</taxon>
        <taxon>Actinomycetes</taxon>
        <taxon>Mycobacteriales</taxon>
        <taxon>Corynebacteriaceae</taxon>
        <taxon>Corynebacterium</taxon>
    </lineage>
</organism>
<accession>A0A9D1UK08</accession>
<evidence type="ECO:0000313" key="1">
    <source>
        <dbReference type="EMBL" id="HIW90734.1"/>
    </source>
</evidence>
<reference evidence="1" key="1">
    <citation type="journal article" date="2021" name="PeerJ">
        <title>Extensive microbial diversity within the chicken gut microbiome revealed by metagenomics and culture.</title>
        <authorList>
            <person name="Gilroy R."/>
            <person name="Ravi A."/>
            <person name="Getino M."/>
            <person name="Pursley I."/>
            <person name="Horton D.L."/>
            <person name="Alikhan N.F."/>
            <person name="Baker D."/>
            <person name="Gharbi K."/>
            <person name="Hall N."/>
            <person name="Watson M."/>
            <person name="Adriaenssens E.M."/>
            <person name="Foster-Nyarko E."/>
            <person name="Jarju S."/>
            <person name="Secka A."/>
            <person name="Antonio M."/>
            <person name="Oren A."/>
            <person name="Chaudhuri R.R."/>
            <person name="La Ragione R."/>
            <person name="Hildebrand F."/>
            <person name="Pallen M.J."/>
        </authorList>
    </citation>
    <scope>NUCLEOTIDE SEQUENCE</scope>
    <source>
        <strain evidence="1">CHK32-1732</strain>
    </source>
</reference>
<reference evidence="1" key="2">
    <citation type="submission" date="2021-04" db="EMBL/GenBank/DDBJ databases">
        <authorList>
            <person name="Gilroy R."/>
        </authorList>
    </citation>
    <scope>NUCLEOTIDE SEQUENCE</scope>
    <source>
        <strain evidence="1">CHK32-1732</strain>
    </source>
</reference>
<dbReference type="EMBL" id="DXGC01000035">
    <property type="protein sequence ID" value="HIW90734.1"/>
    <property type="molecule type" value="Genomic_DNA"/>
</dbReference>